<protein>
    <submittedName>
        <fullName evidence="3">SDR family oxidoreductase</fullName>
    </submittedName>
</protein>
<dbReference type="PANTHER" id="PTHR42879:SF6">
    <property type="entry name" value="NADPH-DEPENDENT REDUCTASE BACG"/>
    <property type="match status" value="1"/>
</dbReference>
<gene>
    <name evidence="3" type="ORF">HF519_04185</name>
</gene>
<reference evidence="3 4" key="1">
    <citation type="submission" date="2020-04" db="EMBL/GenBank/DDBJ databases">
        <authorList>
            <person name="Klaysubun C."/>
            <person name="Duangmal K."/>
            <person name="Lipun K."/>
        </authorList>
    </citation>
    <scope>NUCLEOTIDE SEQUENCE [LARGE SCALE GENOMIC DNA]</scope>
    <source>
        <strain evidence="3 4">DSM 45300</strain>
    </source>
</reference>
<keyword evidence="4" id="KW-1185">Reference proteome</keyword>
<comment type="similarity">
    <text evidence="1">Belongs to the short-chain dehydrogenases/reductases (SDR) family.</text>
</comment>
<evidence type="ECO:0000256" key="1">
    <source>
        <dbReference type="ARBA" id="ARBA00006484"/>
    </source>
</evidence>
<dbReference type="InterPro" id="IPR002347">
    <property type="entry name" value="SDR_fam"/>
</dbReference>
<dbReference type="RefSeq" id="WP_169410283.1">
    <property type="nucleotide sequence ID" value="NZ_JAAXKZ010000008.1"/>
</dbReference>
<dbReference type="SUPFAM" id="SSF51735">
    <property type="entry name" value="NAD(P)-binding Rossmann-fold domains"/>
    <property type="match status" value="1"/>
</dbReference>
<evidence type="ECO:0000313" key="3">
    <source>
        <dbReference type="EMBL" id="NMH90794.1"/>
    </source>
</evidence>
<evidence type="ECO:0000313" key="4">
    <source>
        <dbReference type="Proteomes" id="UP000586918"/>
    </source>
</evidence>
<organism evidence="3 4">
    <name type="scientific">Pseudonocardia bannensis</name>
    <dbReference type="NCBI Taxonomy" id="630973"/>
    <lineage>
        <taxon>Bacteria</taxon>
        <taxon>Bacillati</taxon>
        <taxon>Actinomycetota</taxon>
        <taxon>Actinomycetes</taxon>
        <taxon>Pseudonocardiales</taxon>
        <taxon>Pseudonocardiaceae</taxon>
        <taxon>Pseudonocardia</taxon>
    </lineage>
</organism>
<evidence type="ECO:0000256" key="2">
    <source>
        <dbReference type="ARBA" id="ARBA00023002"/>
    </source>
</evidence>
<proteinExistence type="inferred from homology"/>
<dbReference type="InterPro" id="IPR050259">
    <property type="entry name" value="SDR"/>
</dbReference>
<keyword evidence="2" id="KW-0560">Oxidoreductase</keyword>
<dbReference type="EMBL" id="JAAXKZ010000008">
    <property type="protein sequence ID" value="NMH90794.1"/>
    <property type="molecule type" value="Genomic_DNA"/>
</dbReference>
<dbReference type="AlphaFoldDB" id="A0A848DDX5"/>
<dbReference type="GO" id="GO:0016491">
    <property type="term" value="F:oxidoreductase activity"/>
    <property type="evidence" value="ECO:0007669"/>
    <property type="project" value="UniProtKB-KW"/>
</dbReference>
<dbReference type="PRINTS" id="PR00081">
    <property type="entry name" value="GDHRDH"/>
</dbReference>
<dbReference type="PANTHER" id="PTHR42879">
    <property type="entry name" value="3-OXOACYL-(ACYL-CARRIER-PROTEIN) REDUCTASE"/>
    <property type="match status" value="1"/>
</dbReference>
<accession>A0A848DDX5</accession>
<dbReference type="Gene3D" id="3.40.50.720">
    <property type="entry name" value="NAD(P)-binding Rossmann-like Domain"/>
    <property type="match status" value="1"/>
</dbReference>
<dbReference type="FunFam" id="3.40.50.720:FF:000084">
    <property type="entry name" value="Short-chain dehydrogenase reductase"/>
    <property type="match status" value="1"/>
</dbReference>
<sequence>MDLELKDKVALVTAASKGIGRAVAHRLAAEAATVAVSSRDAGRVDAAIAEAGPVAGALSAHPADLSDPAATEALVPAVVAAHGRLDIAVLNTPGPRIAAFLDTTAQDWADAYDLLVRPVIQLARDAARQMVDQGGGSIVFLTSTWVRQPMAGGVLSAAMRSAVSATAKQMALELAPRGVRVNQLMPGATGTGRMESILSSKAKANGTSRDEELAKVVENIPLGRWAEPEEIADAVTFLVSPRSAFVTGSALAVDGGAIRSTF</sequence>
<dbReference type="InterPro" id="IPR036291">
    <property type="entry name" value="NAD(P)-bd_dom_sf"/>
</dbReference>
<comment type="caution">
    <text evidence="3">The sequence shown here is derived from an EMBL/GenBank/DDBJ whole genome shotgun (WGS) entry which is preliminary data.</text>
</comment>
<dbReference type="Pfam" id="PF13561">
    <property type="entry name" value="adh_short_C2"/>
    <property type="match status" value="1"/>
</dbReference>
<dbReference type="Proteomes" id="UP000586918">
    <property type="component" value="Unassembled WGS sequence"/>
</dbReference>
<name>A0A848DDX5_9PSEU</name>